<dbReference type="EC" id="2.7.1.11" evidence="14"/>
<dbReference type="GO" id="GO:0003872">
    <property type="term" value="F:6-phosphofructokinase activity"/>
    <property type="evidence" value="ECO:0007669"/>
    <property type="project" value="UniProtKB-UniRule"/>
</dbReference>
<feature type="binding site" evidence="14">
    <location>
        <position position="13"/>
    </location>
    <ligand>
        <name>ATP</name>
        <dbReference type="ChEBI" id="CHEBI:30616"/>
    </ligand>
</feature>
<keyword evidence="9 14" id="KW-0418">Kinase</keyword>
<dbReference type="SUPFAM" id="SSF53784">
    <property type="entry name" value="Phosphofructokinase"/>
    <property type="match status" value="1"/>
</dbReference>
<comment type="pathway">
    <text evidence="3 14">Carbohydrate degradation; glycolysis; D-glyceraldehyde 3-phosphate and glycerone phosphate from D-glucose: step 3/4.</text>
</comment>
<feature type="active site" description="Proton acceptor" evidence="14">
    <location>
        <position position="131"/>
    </location>
</feature>
<feature type="binding site" description="in other chain" evidence="14">
    <location>
        <position position="158"/>
    </location>
    <ligand>
        <name>ADP</name>
        <dbReference type="ChEBI" id="CHEBI:456216"/>
        <note>allosteric activator; ligand shared between dimeric partners</note>
    </ligand>
</feature>
<comment type="subunit">
    <text evidence="14">Homotetramer.</text>
</comment>
<feature type="binding site" description="in other chain" evidence="14">
    <location>
        <begin position="173"/>
        <end position="175"/>
    </location>
    <ligand>
        <name>substrate</name>
        <note>ligand shared between dimeric partners</note>
    </ligand>
</feature>
<keyword evidence="5 14" id="KW-0021">Allosteric enzyme</keyword>
<evidence type="ECO:0000313" key="16">
    <source>
        <dbReference type="EMBL" id="SFT72869.1"/>
    </source>
</evidence>
<evidence type="ECO:0000256" key="4">
    <source>
        <dbReference type="ARBA" id="ARBA00022490"/>
    </source>
</evidence>
<dbReference type="HAMAP" id="MF_00339">
    <property type="entry name" value="Phosphofructokinase_I_B1"/>
    <property type="match status" value="1"/>
</dbReference>
<keyword evidence="11 14" id="KW-0460">Magnesium</keyword>
<evidence type="ECO:0000256" key="7">
    <source>
        <dbReference type="ARBA" id="ARBA00022723"/>
    </source>
</evidence>
<evidence type="ECO:0000256" key="11">
    <source>
        <dbReference type="ARBA" id="ARBA00022842"/>
    </source>
</evidence>
<dbReference type="InterPro" id="IPR012828">
    <property type="entry name" value="PFKA_ATP_prok"/>
</dbReference>
<dbReference type="PIRSF" id="PIRSF000532">
    <property type="entry name" value="ATP_PFK_prok"/>
    <property type="match status" value="1"/>
</dbReference>
<dbReference type="AlphaFoldDB" id="A0A1I7AD45"/>
<dbReference type="InterPro" id="IPR000023">
    <property type="entry name" value="Phosphofructokinase_dom"/>
</dbReference>
<dbReference type="GO" id="GO:0046872">
    <property type="term" value="F:metal ion binding"/>
    <property type="evidence" value="ECO:0007669"/>
    <property type="project" value="UniProtKB-KW"/>
</dbReference>
<dbReference type="STRING" id="477690.SAMN05216474_1966"/>
<dbReference type="NCBIfam" id="NF002872">
    <property type="entry name" value="PRK03202.1"/>
    <property type="match status" value="1"/>
</dbReference>
<dbReference type="Pfam" id="PF00365">
    <property type="entry name" value="PFK"/>
    <property type="match status" value="1"/>
</dbReference>
<dbReference type="RefSeq" id="WP_211664732.1">
    <property type="nucleotide sequence ID" value="NZ_FPAS01000003.1"/>
</dbReference>
<dbReference type="FunFam" id="3.40.50.460:FF:000002">
    <property type="entry name" value="ATP-dependent 6-phosphofructokinase"/>
    <property type="match status" value="1"/>
</dbReference>
<comment type="similarity">
    <text evidence="14">Belongs to the phosphofructokinase type A (PFKA) family. ATP-dependent PFK group I subfamily. Prokaryotic clade 'B1' sub-subfamily.</text>
</comment>
<evidence type="ECO:0000259" key="15">
    <source>
        <dbReference type="Pfam" id="PF00365"/>
    </source>
</evidence>
<evidence type="ECO:0000256" key="9">
    <source>
        <dbReference type="ARBA" id="ARBA00022777"/>
    </source>
</evidence>
<comment type="cofactor">
    <cofactor evidence="1 14">
        <name>Mg(2+)</name>
        <dbReference type="ChEBI" id="CHEBI:18420"/>
    </cofactor>
</comment>
<feature type="binding site" description="in other chain" evidence="14">
    <location>
        <begin position="216"/>
        <end position="218"/>
    </location>
    <ligand>
        <name>ADP</name>
        <dbReference type="ChEBI" id="CHEBI:456216"/>
        <note>allosteric activator; ligand shared between dimeric partners</note>
    </ligand>
</feature>
<gene>
    <name evidence="14" type="primary">pfkA</name>
    <name evidence="16" type="ORF">SAMN05216474_1966</name>
</gene>
<dbReference type="Gene3D" id="3.40.50.460">
    <property type="entry name" value="Phosphofructokinase domain"/>
    <property type="match status" value="1"/>
</dbReference>
<keyword evidence="10 14" id="KW-0067">ATP-binding</keyword>
<feature type="binding site" evidence="14">
    <location>
        <begin position="74"/>
        <end position="75"/>
    </location>
    <ligand>
        <name>ATP</name>
        <dbReference type="ChEBI" id="CHEBI:30616"/>
    </ligand>
</feature>
<feature type="binding site" description="in other chain" evidence="14">
    <location>
        <begin position="129"/>
        <end position="131"/>
    </location>
    <ligand>
        <name>substrate</name>
        <note>ligand shared between dimeric partners</note>
    </ligand>
</feature>
<dbReference type="GO" id="GO:0070095">
    <property type="term" value="F:fructose-6-phosphate binding"/>
    <property type="evidence" value="ECO:0007669"/>
    <property type="project" value="TreeGrafter"/>
</dbReference>
<evidence type="ECO:0000256" key="8">
    <source>
        <dbReference type="ARBA" id="ARBA00022741"/>
    </source>
</evidence>
<dbReference type="GO" id="GO:0016208">
    <property type="term" value="F:AMP binding"/>
    <property type="evidence" value="ECO:0007669"/>
    <property type="project" value="TreeGrafter"/>
</dbReference>
<keyword evidence="6 14" id="KW-0808">Transferase</keyword>
<dbReference type="PANTHER" id="PTHR13697">
    <property type="entry name" value="PHOSPHOFRUCTOKINASE"/>
    <property type="match status" value="1"/>
</dbReference>
<keyword evidence="7 14" id="KW-0479">Metal-binding</keyword>
<dbReference type="UniPathway" id="UPA00109">
    <property type="reaction ID" value="UER00182"/>
</dbReference>
<dbReference type="PANTHER" id="PTHR13697:SF4">
    <property type="entry name" value="ATP-DEPENDENT 6-PHOSPHOFRUCTOKINASE"/>
    <property type="match status" value="1"/>
</dbReference>
<dbReference type="GO" id="GO:0005945">
    <property type="term" value="C:6-phosphofructokinase complex"/>
    <property type="evidence" value="ECO:0007669"/>
    <property type="project" value="TreeGrafter"/>
</dbReference>
<evidence type="ECO:0000256" key="14">
    <source>
        <dbReference type="HAMAP-Rule" id="MF_00339"/>
    </source>
</evidence>
<accession>A0A1I7AD45</accession>
<feature type="binding site" description="in other chain" evidence="14">
    <location>
        <begin position="255"/>
        <end position="258"/>
    </location>
    <ligand>
        <name>substrate</name>
        <note>ligand shared between dimeric partners</note>
    </ligand>
</feature>
<keyword evidence="8 14" id="KW-0547">Nucleotide-binding</keyword>
<dbReference type="NCBIfam" id="TIGR02482">
    <property type="entry name" value="PFKA_ATP"/>
    <property type="match status" value="1"/>
</dbReference>
<evidence type="ECO:0000256" key="12">
    <source>
        <dbReference type="ARBA" id="ARBA00023152"/>
    </source>
</evidence>
<feature type="binding site" evidence="14">
    <location>
        <position position="105"/>
    </location>
    <ligand>
        <name>Mg(2+)</name>
        <dbReference type="ChEBI" id="CHEBI:18420"/>
        <note>catalytic</note>
    </ligand>
</feature>
<dbReference type="GO" id="GO:0006002">
    <property type="term" value="P:fructose 6-phosphate metabolic process"/>
    <property type="evidence" value="ECO:0007669"/>
    <property type="project" value="UniProtKB-UniRule"/>
</dbReference>
<dbReference type="PRINTS" id="PR00476">
    <property type="entry name" value="PHFRCTKINASE"/>
</dbReference>
<dbReference type="GO" id="GO:0030388">
    <property type="term" value="P:fructose 1,6-bisphosphate metabolic process"/>
    <property type="evidence" value="ECO:0007669"/>
    <property type="project" value="TreeGrafter"/>
</dbReference>
<dbReference type="GO" id="GO:0005524">
    <property type="term" value="F:ATP binding"/>
    <property type="evidence" value="ECO:0007669"/>
    <property type="project" value="UniProtKB-UniRule"/>
</dbReference>
<dbReference type="EMBL" id="FPAS01000003">
    <property type="protein sequence ID" value="SFT72869.1"/>
    <property type="molecule type" value="Genomic_DNA"/>
</dbReference>
<evidence type="ECO:0000256" key="5">
    <source>
        <dbReference type="ARBA" id="ARBA00022533"/>
    </source>
</evidence>
<keyword evidence="4 14" id="KW-0963">Cytoplasm</keyword>
<dbReference type="GO" id="GO:0042802">
    <property type="term" value="F:identical protein binding"/>
    <property type="evidence" value="ECO:0007669"/>
    <property type="project" value="TreeGrafter"/>
</dbReference>
<dbReference type="InterPro" id="IPR012003">
    <property type="entry name" value="ATP_PFK_prok-type"/>
</dbReference>
<evidence type="ECO:0000256" key="10">
    <source>
        <dbReference type="ARBA" id="ARBA00022840"/>
    </source>
</evidence>
<comment type="function">
    <text evidence="14">Catalyzes the phosphorylation of D-fructose 6-phosphate to fructose 1,6-bisphosphate by ATP, the first committing step of glycolysis.</text>
</comment>
<sequence length="327" mass="35266">MSVKKVAILTSGGDSPGMNAGVRAFVKTALYHHIEAFGIRNGYDGLIQGDIQPMGYDEVANIIQQGGTILGSSRSEEFRTQAGRAKAYQQLESRGIDALVVIGGDGSFKGAEILATEFPALKVIVLPGTIDNDIAGTDYTIGYDTALNTIIDAVDKIRDTANSHHRVFFIEVMGRDTGFLALHSALAAGADDVLIPETHTNLEEVANTIKTQYKGKRSAIIIVAEGDDAGGSGDVVAKMKSLLPKHELRSTVLGHMQRGGKPSYFDRYLATALGAESVLQLLKGNNRIFIGYQDNKIVVHSIADIIDKKREISAEANTLLKHMYNQH</sequence>
<dbReference type="GO" id="GO:0061621">
    <property type="term" value="P:canonical glycolysis"/>
    <property type="evidence" value="ECO:0007669"/>
    <property type="project" value="TreeGrafter"/>
</dbReference>
<feature type="domain" description="Phosphofructokinase" evidence="15">
    <location>
        <begin position="5"/>
        <end position="278"/>
    </location>
</feature>
<comment type="subcellular location">
    <subcellularLocation>
        <location evidence="2 14">Cytoplasm</location>
    </subcellularLocation>
</comment>
<proteinExistence type="inferred from homology"/>
<dbReference type="Proteomes" id="UP000236454">
    <property type="component" value="Unassembled WGS sequence"/>
</dbReference>
<dbReference type="GO" id="GO:0048029">
    <property type="term" value="F:monosaccharide binding"/>
    <property type="evidence" value="ECO:0007669"/>
    <property type="project" value="TreeGrafter"/>
</dbReference>
<keyword evidence="12 14" id="KW-0324">Glycolysis</keyword>
<dbReference type="PROSITE" id="PS00433">
    <property type="entry name" value="PHOSPHOFRUCTOKINASE"/>
    <property type="match status" value="1"/>
</dbReference>
<evidence type="ECO:0000256" key="1">
    <source>
        <dbReference type="ARBA" id="ARBA00001946"/>
    </source>
</evidence>
<evidence type="ECO:0000256" key="3">
    <source>
        <dbReference type="ARBA" id="ARBA00004679"/>
    </source>
</evidence>
<dbReference type="InterPro" id="IPR015912">
    <property type="entry name" value="Phosphofructokinase_CS"/>
</dbReference>
<comment type="catalytic activity">
    <reaction evidence="13 14">
        <text>beta-D-fructose 6-phosphate + ATP = beta-D-fructose 1,6-bisphosphate + ADP + H(+)</text>
        <dbReference type="Rhea" id="RHEA:16109"/>
        <dbReference type="ChEBI" id="CHEBI:15378"/>
        <dbReference type="ChEBI" id="CHEBI:30616"/>
        <dbReference type="ChEBI" id="CHEBI:32966"/>
        <dbReference type="ChEBI" id="CHEBI:57634"/>
        <dbReference type="ChEBI" id="CHEBI:456216"/>
        <dbReference type="EC" id="2.7.1.11"/>
    </reaction>
</comment>
<feature type="binding site" evidence="14">
    <location>
        <begin position="23"/>
        <end position="27"/>
    </location>
    <ligand>
        <name>ADP</name>
        <dbReference type="ChEBI" id="CHEBI:456216"/>
        <note>allosteric activator; ligand shared between dimeric partners</note>
    </ligand>
</feature>
<reference evidence="16 17" key="1">
    <citation type="submission" date="2016-10" db="EMBL/GenBank/DDBJ databases">
        <authorList>
            <person name="de Groot N.N."/>
        </authorList>
    </citation>
    <scope>NUCLEOTIDE SEQUENCE [LARGE SCALE GENOMIC DNA]</scope>
    <source>
        <strain evidence="16 17">CGMCC 1.7005</strain>
    </source>
</reference>
<comment type="activity regulation">
    <text evidence="14">Allosterically activated by ADP and other diphosphonucleosides, and allosterically inhibited by phosphoenolpyruvate.</text>
</comment>
<organism evidence="16 17">
    <name type="scientific">Lishizhenia tianjinensis</name>
    <dbReference type="NCBI Taxonomy" id="477690"/>
    <lineage>
        <taxon>Bacteria</taxon>
        <taxon>Pseudomonadati</taxon>
        <taxon>Bacteroidota</taxon>
        <taxon>Flavobacteriia</taxon>
        <taxon>Flavobacteriales</taxon>
        <taxon>Crocinitomicaceae</taxon>
        <taxon>Lishizhenia</taxon>
    </lineage>
</organism>
<dbReference type="InterPro" id="IPR035966">
    <property type="entry name" value="PKF_sf"/>
</dbReference>
<evidence type="ECO:0000256" key="13">
    <source>
        <dbReference type="ARBA" id="ARBA00048070"/>
    </source>
</evidence>
<feature type="binding site" description="in other chain" evidence="14">
    <location>
        <position position="225"/>
    </location>
    <ligand>
        <name>substrate</name>
        <note>ligand shared between dimeric partners</note>
    </ligand>
</feature>
<feature type="binding site" evidence="14">
    <location>
        <begin position="104"/>
        <end position="107"/>
    </location>
    <ligand>
        <name>ATP</name>
        <dbReference type="ChEBI" id="CHEBI:30616"/>
    </ligand>
</feature>
<feature type="binding site" description="in other chain" evidence="14">
    <location>
        <begin position="189"/>
        <end position="191"/>
    </location>
    <ligand>
        <name>ADP</name>
        <dbReference type="ChEBI" id="CHEBI:456216"/>
        <note>allosteric activator; ligand shared between dimeric partners</note>
    </ligand>
</feature>
<dbReference type="InterPro" id="IPR022953">
    <property type="entry name" value="ATP_PFK"/>
</dbReference>
<comment type="caution">
    <text evidence="14">Lacks conserved residue(s) required for the propagation of feature annotation.</text>
</comment>
<evidence type="ECO:0000313" key="17">
    <source>
        <dbReference type="Proteomes" id="UP000236454"/>
    </source>
</evidence>
<feature type="binding site" description="in other chain" evidence="14">
    <location>
        <position position="214"/>
    </location>
    <ligand>
        <name>ADP</name>
        <dbReference type="ChEBI" id="CHEBI:456216"/>
        <note>allosteric activator; ligand shared between dimeric partners</note>
    </ligand>
</feature>
<feature type="binding site" evidence="14">
    <location>
        <position position="249"/>
    </location>
    <ligand>
        <name>substrate</name>
        <note>ligand shared between dimeric partners</note>
    </ligand>
</feature>
<dbReference type="Gene3D" id="3.40.50.450">
    <property type="match status" value="1"/>
</dbReference>
<keyword evidence="17" id="KW-1185">Reference proteome</keyword>
<evidence type="ECO:0000256" key="6">
    <source>
        <dbReference type="ARBA" id="ARBA00022679"/>
    </source>
</evidence>
<protein>
    <recommendedName>
        <fullName evidence="14">ATP-dependent 6-phosphofructokinase</fullName>
        <shortName evidence="14">ATP-PFK</shortName>
        <shortName evidence="14">Phosphofructokinase</shortName>
        <ecNumber evidence="14">2.7.1.11</ecNumber>
    </recommendedName>
    <alternativeName>
        <fullName evidence="14">Phosphohexokinase</fullName>
    </alternativeName>
</protein>
<evidence type="ECO:0000256" key="2">
    <source>
        <dbReference type="ARBA" id="ARBA00004496"/>
    </source>
</evidence>
<feature type="binding site" evidence="14">
    <location>
        <position position="166"/>
    </location>
    <ligand>
        <name>substrate</name>
        <note>ligand shared between dimeric partners</note>
    </ligand>
</feature>
<name>A0A1I7AD45_9FLAO</name>